<dbReference type="RefSeq" id="WP_046182803.1">
    <property type="nucleotide sequence ID" value="NZ_JACKSS010000166.1"/>
</dbReference>
<dbReference type="Proteomes" id="UP000193781">
    <property type="component" value="Unassembled WGS sequence"/>
</dbReference>
<dbReference type="AlphaFoldDB" id="A0A0F5NFL3"/>
<keyword evidence="1" id="KW-0812">Transmembrane</keyword>
<gene>
    <name evidence="2" type="ORF">AWC17_26565</name>
</gene>
<protein>
    <recommendedName>
        <fullName evidence="4">Lipoprotein LpqS</fullName>
    </recommendedName>
</protein>
<proteinExistence type="predicted"/>
<keyword evidence="1" id="KW-0472">Membrane</keyword>
<sequence length="120" mass="12358">MSIMVAVWVLLGVAGCWLVRSELSESNPAHAFFTSLSGEFAVNADHAAADCAVSPACQAFATATLPPSATALVALGIAVVVTTIVGSVAHRAAPARRGRLRGVVALNGQEALTRFCLARR</sequence>
<accession>A0A0F5NFL3</accession>
<name>A0A0F5NFL3_9MYCO</name>
<dbReference type="Pfam" id="PF26327">
    <property type="entry name" value="LpqS"/>
    <property type="match status" value="1"/>
</dbReference>
<reference evidence="2 3" key="1">
    <citation type="submission" date="2016-01" db="EMBL/GenBank/DDBJ databases">
        <title>The new phylogeny of the genus Mycobacterium.</title>
        <authorList>
            <person name="Tarcisio F."/>
            <person name="Conor M."/>
            <person name="Antonella G."/>
            <person name="Elisabetta G."/>
            <person name="Giulia F.S."/>
            <person name="Sara T."/>
            <person name="Anna F."/>
            <person name="Clotilde B."/>
            <person name="Roberto B."/>
            <person name="Veronica D.S."/>
            <person name="Fabio R."/>
            <person name="Monica P."/>
            <person name="Olivier J."/>
            <person name="Enrico T."/>
            <person name="Nicola S."/>
        </authorList>
    </citation>
    <scope>NUCLEOTIDE SEQUENCE [LARGE SCALE GENOMIC DNA]</scope>
    <source>
        <strain evidence="2 3">DSM 44803</strain>
    </source>
</reference>
<comment type="caution">
    <text evidence="2">The sequence shown here is derived from an EMBL/GenBank/DDBJ whole genome shotgun (WGS) entry which is preliminary data.</text>
</comment>
<organism evidence="2 3">
    <name type="scientific">Mycobacterium nebraskense</name>
    <dbReference type="NCBI Taxonomy" id="244292"/>
    <lineage>
        <taxon>Bacteria</taxon>
        <taxon>Bacillati</taxon>
        <taxon>Actinomycetota</taxon>
        <taxon>Actinomycetes</taxon>
        <taxon>Mycobacteriales</taxon>
        <taxon>Mycobacteriaceae</taxon>
        <taxon>Mycobacterium</taxon>
    </lineage>
</organism>
<evidence type="ECO:0008006" key="4">
    <source>
        <dbReference type="Google" id="ProtNLM"/>
    </source>
</evidence>
<dbReference type="STRING" id="244292.ABW17_19050"/>
<evidence type="ECO:0000256" key="1">
    <source>
        <dbReference type="SAM" id="Phobius"/>
    </source>
</evidence>
<dbReference type="InterPro" id="IPR058714">
    <property type="entry name" value="LpqS"/>
</dbReference>
<evidence type="ECO:0000313" key="3">
    <source>
        <dbReference type="Proteomes" id="UP000193781"/>
    </source>
</evidence>
<feature type="transmembrane region" description="Helical" evidence="1">
    <location>
        <begin position="69"/>
        <end position="89"/>
    </location>
</feature>
<keyword evidence="1" id="KW-1133">Transmembrane helix</keyword>
<keyword evidence="3" id="KW-1185">Reference proteome</keyword>
<dbReference type="EMBL" id="LQPH01000047">
    <property type="protein sequence ID" value="ORW30302.1"/>
    <property type="molecule type" value="Genomic_DNA"/>
</dbReference>
<evidence type="ECO:0000313" key="2">
    <source>
        <dbReference type="EMBL" id="ORW30302.1"/>
    </source>
</evidence>